<dbReference type="RefSeq" id="WP_168908589.1">
    <property type="nucleotide sequence ID" value="NZ_CP051428.1"/>
</dbReference>
<keyword evidence="2" id="KW-1185">Reference proteome</keyword>
<reference evidence="1 2" key="1">
    <citation type="submission" date="2020-04" db="EMBL/GenBank/DDBJ databases">
        <title>Novel Paenibacillus strain UniB2 isolated from commercial digestive syrup.</title>
        <authorList>
            <person name="Thorat V."/>
            <person name="Kirdat K."/>
            <person name="Tiwarekar B."/>
            <person name="Yadav A."/>
        </authorList>
    </citation>
    <scope>NUCLEOTIDE SEQUENCE [LARGE SCALE GENOMIC DNA]</scope>
    <source>
        <strain evidence="1 2">UniB2</strain>
    </source>
</reference>
<sequence>MQKRSSVLLLHHGTNDRSSENIRSVGFKIFPETREDHWLGPGVYFFREDEEQALTWARTRYKYDQDTIELHVLEMEIVVQDENFLNLDSRSGLEKLNQHLNSLGELLEQSGAKPLNLDENRLRHLVMKLLPTHIYVIKRTFPGASRFDKVPALAAMRLRSHGVQVCIRSEKAIDMKSVRIINVLPFRKSKAVEVRVTG</sequence>
<gene>
    <name evidence="1" type="ORF">HGI30_16635</name>
</gene>
<name>A0A6H2H046_9BACL</name>
<organism evidence="1 2">
    <name type="scientific">Paenibacillus albicereus</name>
    <dbReference type="NCBI Taxonomy" id="2726185"/>
    <lineage>
        <taxon>Bacteria</taxon>
        <taxon>Bacillati</taxon>
        <taxon>Bacillota</taxon>
        <taxon>Bacilli</taxon>
        <taxon>Bacillales</taxon>
        <taxon>Paenibacillaceae</taxon>
        <taxon>Paenibacillus</taxon>
    </lineage>
</organism>
<proteinExistence type="predicted"/>
<dbReference type="SUPFAM" id="SSF56399">
    <property type="entry name" value="ADP-ribosylation"/>
    <property type="match status" value="1"/>
</dbReference>
<dbReference type="EMBL" id="CP051428">
    <property type="protein sequence ID" value="QJC53040.1"/>
    <property type="molecule type" value="Genomic_DNA"/>
</dbReference>
<evidence type="ECO:0000313" key="2">
    <source>
        <dbReference type="Proteomes" id="UP000502136"/>
    </source>
</evidence>
<protein>
    <recommendedName>
        <fullName evidence="3">DUF3990 domain-containing protein</fullName>
    </recommendedName>
</protein>
<evidence type="ECO:0008006" key="3">
    <source>
        <dbReference type="Google" id="ProtNLM"/>
    </source>
</evidence>
<dbReference type="KEGG" id="palr:HGI30_16635"/>
<dbReference type="Proteomes" id="UP000502136">
    <property type="component" value="Chromosome"/>
</dbReference>
<dbReference type="AlphaFoldDB" id="A0A6H2H046"/>
<evidence type="ECO:0000313" key="1">
    <source>
        <dbReference type="EMBL" id="QJC53040.1"/>
    </source>
</evidence>
<accession>A0A6H2H046</accession>